<organism evidence="2 3">
    <name type="scientific">Haemonchus contortus</name>
    <name type="common">Barber pole worm</name>
    <dbReference type="NCBI Taxonomy" id="6289"/>
    <lineage>
        <taxon>Eukaryota</taxon>
        <taxon>Metazoa</taxon>
        <taxon>Ecdysozoa</taxon>
        <taxon>Nematoda</taxon>
        <taxon>Chromadorea</taxon>
        <taxon>Rhabditida</taxon>
        <taxon>Rhabditina</taxon>
        <taxon>Rhabditomorpha</taxon>
        <taxon>Strongyloidea</taxon>
        <taxon>Trichostrongylidae</taxon>
        <taxon>Haemonchus</taxon>
    </lineage>
</organism>
<feature type="compositionally biased region" description="Basic and acidic residues" evidence="1">
    <location>
        <begin position="52"/>
        <end position="65"/>
    </location>
</feature>
<dbReference type="WBParaSite" id="HCON_00177840-00001">
    <property type="protein sequence ID" value="HCON_00177840-00001"/>
    <property type="gene ID" value="HCON_00177840"/>
</dbReference>
<accession>A0A7I5EE50</accession>
<evidence type="ECO:0000313" key="3">
    <source>
        <dbReference type="WBParaSite" id="HCON_00177840-00001"/>
    </source>
</evidence>
<dbReference type="Proteomes" id="UP000025227">
    <property type="component" value="Unplaced"/>
</dbReference>
<feature type="region of interest" description="Disordered" evidence="1">
    <location>
        <begin position="52"/>
        <end position="82"/>
    </location>
</feature>
<sequence length="141" mass="15583">MVDSSVVSAEAERAGGNMQVAGGVSSVRDMLADDVEMVPEERHKFEECEQVKRQLDEKEKPDALRKLGKKGSRDAVPGRSDDKVGSRLEALRKLKRELKAYASFKLACCRNVCIIAQREHAGAGYQCVRSIELYASAAIRQ</sequence>
<name>A0A7I5EE50_HAECO</name>
<protein>
    <submittedName>
        <fullName evidence="3">BZIP domain-containing protein</fullName>
    </submittedName>
</protein>
<dbReference type="AlphaFoldDB" id="A0A7I5EE50"/>
<evidence type="ECO:0000256" key="1">
    <source>
        <dbReference type="SAM" id="MobiDB-lite"/>
    </source>
</evidence>
<proteinExistence type="predicted"/>
<evidence type="ECO:0000313" key="2">
    <source>
        <dbReference type="Proteomes" id="UP000025227"/>
    </source>
</evidence>
<keyword evidence="2" id="KW-1185">Reference proteome</keyword>
<reference evidence="3" key="1">
    <citation type="submission" date="2020-12" db="UniProtKB">
        <authorList>
            <consortium name="WormBaseParasite"/>
        </authorList>
    </citation>
    <scope>IDENTIFICATION</scope>
    <source>
        <strain evidence="3">MHco3</strain>
    </source>
</reference>